<dbReference type="EMBL" id="JAGQHS010000241">
    <property type="protein sequence ID" value="MCA9758981.1"/>
    <property type="molecule type" value="Genomic_DNA"/>
</dbReference>
<keyword evidence="1" id="KW-0812">Transmembrane</keyword>
<proteinExistence type="predicted"/>
<dbReference type="Proteomes" id="UP000739538">
    <property type="component" value="Unassembled WGS sequence"/>
</dbReference>
<dbReference type="InterPro" id="IPR036938">
    <property type="entry name" value="PAP2/HPO_sf"/>
</dbReference>
<organism evidence="3 4">
    <name type="scientific">Eiseniibacteriota bacterium</name>
    <dbReference type="NCBI Taxonomy" id="2212470"/>
    <lineage>
        <taxon>Bacteria</taxon>
        <taxon>Candidatus Eiseniibacteriota</taxon>
    </lineage>
</organism>
<reference evidence="3" key="1">
    <citation type="submission" date="2020-04" db="EMBL/GenBank/DDBJ databases">
        <authorList>
            <person name="Zhang T."/>
        </authorList>
    </citation>
    <scope>NUCLEOTIDE SEQUENCE</scope>
    <source>
        <strain evidence="3">HKST-UBA02</strain>
    </source>
</reference>
<evidence type="ECO:0000313" key="4">
    <source>
        <dbReference type="Proteomes" id="UP000739538"/>
    </source>
</evidence>
<keyword evidence="1" id="KW-0472">Membrane</keyword>
<feature type="domain" description="Phosphatidic acid phosphatase type 2/haloperoxidase" evidence="2">
    <location>
        <begin position="265"/>
        <end position="334"/>
    </location>
</feature>
<accession>A0A956NHS4</accession>
<evidence type="ECO:0000259" key="2">
    <source>
        <dbReference type="Pfam" id="PF01569"/>
    </source>
</evidence>
<dbReference type="SUPFAM" id="SSF48317">
    <property type="entry name" value="Acid phosphatase/Vanadium-dependent haloperoxidase"/>
    <property type="match status" value="1"/>
</dbReference>
<dbReference type="Pfam" id="PF01569">
    <property type="entry name" value="PAP2"/>
    <property type="match status" value="1"/>
</dbReference>
<evidence type="ECO:0000256" key="1">
    <source>
        <dbReference type="SAM" id="Phobius"/>
    </source>
</evidence>
<comment type="caution">
    <text evidence="3">The sequence shown here is derived from an EMBL/GenBank/DDBJ whole genome shotgun (WGS) entry which is preliminary data.</text>
</comment>
<reference evidence="3" key="2">
    <citation type="journal article" date="2021" name="Microbiome">
        <title>Successional dynamics and alternative stable states in a saline activated sludge microbial community over 9 years.</title>
        <authorList>
            <person name="Wang Y."/>
            <person name="Ye J."/>
            <person name="Ju F."/>
            <person name="Liu L."/>
            <person name="Boyd J.A."/>
            <person name="Deng Y."/>
            <person name="Parks D.H."/>
            <person name="Jiang X."/>
            <person name="Yin X."/>
            <person name="Woodcroft B.J."/>
            <person name="Tyson G.W."/>
            <person name="Hugenholtz P."/>
            <person name="Polz M.F."/>
            <person name="Zhang T."/>
        </authorList>
    </citation>
    <scope>NUCLEOTIDE SEQUENCE</scope>
    <source>
        <strain evidence="3">HKST-UBA02</strain>
    </source>
</reference>
<gene>
    <name evidence="3" type="ORF">KDA27_24510</name>
</gene>
<name>A0A956NHS4_UNCEI</name>
<sequence>MQFEKRGGNGRPFSPVSFPSVVFLSVLLLAVFAAEGEAEGLRGLYYGERVALRASSVIGPPAPTSIRTGDFRSNQPPPLRSAWPTSYATSNATSYANSYITSYASSVDERRERPRSGRPTSFGDVWHDVSTGVGDTFGDMVSLYTAPARIDKRSALWLGGFVAVGGLLYAYDGDLHDALKRNEFVEPYKWVRDTGEFFEPVALQGNINKYLIGGMVVGYATGLEPVTLITSDILRSFLLTAIPKETANELVGRRGPLRNEGPRSFERGDGRSFPSGHSLAVSTLARVITYRIPYWPVQAVAYTMMGTVLLQRVTSDHHWPSDAYTGGLYGWFATDHLLRRRDARRLEIVPTYPSSDVGPGVGMRLTWH</sequence>
<keyword evidence="1" id="KW-1133">Transmembrane helix</keyword>
<dbReference type="AlphaFoldDB" id="A0A956NHS4"/>
<dbReference type="Gene3D" id="1.20.144.10">
    <property type="entry name" value="Phosphatidic acid phosphatase type 2/haloperoxidase"/>
    <property type="match status" value="1"/>
</dbReference>
<feature type="transmembrane region" description="Helical" evidence="1">
    <location>
        <begin position="16"/>
        <end position="34"/>
    </location>
</feature>
<evidence type="ECO:0000313" key="3">
    <source>
        <dbReference type="EMBL" id="MCA9758981.1"/>
    </source>
</evidence>
<dbReference type="InterPro" id="IPR000326">
    <property type="entry name" value="PAP2/HPO"/>
</dbReference>
<protein>
    <submittedName>
        <fullName evidence="3">Phosphatase PAP2 family protein</fullName>
    </submittedName>
</protein>